<organism evidence="2">
    <name type="scientific">Poeciliopsis prolifica</name>
    <name type="common">blackstripe livebearer</name>
    <dbReference type="NCBI Taxonomy" id="188132"/>
    <lineage>
        <taxon>Eukaryota</taxon>
        <taxon>Metazoa</taxon>
        <taxon>Chordata</taxon>
        <taxon>Craniata</taxon>
        <taxon>Vertebrata</taxon>
        <taxon>Euteleostomi</taxon>
        <taxon>Actinopterygii</taxon>
        <taxon>Neopterygii</taxon>
        <taxon>Teleostei</taxon>
        <taxon>Neoteleostei</taxon>
        <taxon>Acanthomorphata</taxon>
        <taxon>Ovalentaria</taxon>
        <taxon>Atherinomorphae</taxon>
        <taxon>Cyprinodontiformes</taxon>
        <taxon>Poeciliidae</taxon>
        <taxon>Poeciliinae</taxon>
        <taxon>Poeciliopsis</taxon>
    </lineage>
</organism>
<reference evidence="2" key="1">
    <citation type="submission" date="2014-12" db="EMBL/GenBank/DDBJ databases">
        <title>Parallel Evolution in Life History Adaptation Evident in the Tissue-Specific Poeciliopsis prolifica transcriptome.</title>
        <authorList>
            <person name="Jue N.K."/>
            <person name="Foley R.J."/>
            <person name="Obergfell C."/>
            <person name="Reznick D.N."/>
            <person name="O'Neill R.J."/>
            <person name="O'Neill M.J."/>
        </authorList>
    </citation>
    <scope>NUCLEOTIDE SEQUENCE</scope>
</reference>
<proteinExistence type="predicted"/>
<evidence type="ECO:0000259" key="1">
    <source>
        <dbReference type="PROSITE" id="PS50878"/>
    </source>
</evidence>
<dbReference type="InterPro" id="IPR043502">
    <property type="entry name" value="DNA/RNA_pol_sf"/>
</dbReference>
<dbReference type="SUPFAM" id="SSF56672">
    <property type="entry name" value="DNA/RNA polymerases"/>
    <property type="match status" value="1"/>
</dbReference>
<dbReference type="PANTHER" id="PTHR31635:SF196">
    <property type="entry name" value="REVERSE TRANSCRIPTASE DOMAIN-CONTAINING PROTEIN-RELATED"/>
    <property type="match status" value="1"/>
</dbReference>
<dbReference type="InterPro" id="IPR000477">
    <property type="entry name" value="RT_dom"/>
</dbReference>
<gene>
    <name evidence="2" type="primary">LIN1</name>
</gene>
<dbReference type="Pfam" id="PF00078">
    <property type="entry name" value="RVT_1"/>
    <property type="match status" value="1"/>
</dbReference>
<dbReference type="CDD" id="cd01650">
    <property type="entry name" value="RT_nLTR_like"/>
    <property type="match status" value="1"/>
</dbReference>
<dbReference type="AlphaFoldDB" id="A0A0S7ERB2"/>
<dbReference type="PANTHER" id="PTHR31635">
    <property type="entry name" value="REVERSE TRANSCRIPTASE DOMAIN-CONTAINING PROTEIN-RELATED"/>
    <property type="match status" value="1"/>
</dbReference>
<evidence type="ECO:0000313" key="2">
    <source>
        <dbReference type="EMBL" id="JAO07782.1"/>
    </source>
</evidence>
<feature type="domain" description="Reverse transcriptase" evidence="1">
    <location>
        <begin position="73"/>
        <end position="224"/>
    </location>
</feature>
<dbReference type="EMBL" id="GBYX01473877">
    <property type="protein sequence ID" value="JAO07782.1"/>
    <property type="molecule type" value="Transcribed_RNA"/>
</dbReference>
<name>A0A0S7ERB2_9TELE</name>
<protein>
    <submittedName>
        <fullName evidence="2">LIN1</fullName>
    </submittedName>
</protein>
<dbReference type="PROSITE" id="PS50878">
    <property type="entry name" value="RT_POL"/>
    <property type="match status" value="1"/>
</dbReference>
<accession>A0A0S7ERB2</accession>
<sequence>MDEANALLKELSLPTVSNEQNDALTKNITSQEIGKAINRLKLNKSPGPDGFNAEWYKLYLKELSPVLLRAFNWVLNGGQTPSSWRETLITVIPKEGKDKLNCSNYRPISLLNQDYKIFTSILAKRLEHILPEIINLDQTGFIKNRRTRDNIRRTLSVINHIKKTDKDSMILGLDAQKAFDTVDWSFLYRVLSHFKFSNRFIKIIQELYNKPTGKIRINGGYRKK</sequence>